<accession>A0A409XWX6</accession>
<feature type="compositionally biased region" description="Polar residues" evidence="1">
    <location>
        <begin position="70"/>
        <end position="80"/>
    </location>
</feature>
<evidence type="ECO:0000256" key="1">
    <source>
        <dbReference type="SAM" id="MobiDB-lite"/>
    </source>
</evidence>
<dbReference type="InParanoid" id="A0A409XWX6"/>
<dbReference type="InterPro" id="IPR006616">
    <property type="entry name" value="DM9_repeat"/>
</dbReference>
<evidence type="ECO:0000313" key="3">
    <source>
        <dbReference type="Proteomes" id="UP000284706"/>
    </source>
</evidence>
<dbReference type="PANTHER" id="PTHR31649">
    <property type="entry name" value="AGAP009604-PA"/>
    <property type="match status" value="1"/>
</dbReference>
<protein>
    <submittedName>
        <fullName evidence="2">Uncharacterized protein</fullName>
    </submittedName>
</protein>
<feature type="compositionally biased region" description="Pro residues" evidence="1">
    <location>
        <begin position="48"/>
        <end position="63"/>
    </location>
</feature>
<dbReference type="SMART" id="SM00696">
    <property type="entry name" value="DM9"/>
    <property type="match status" value="1"/>
</dbReference>
<dbReference type="EMBL" id="NHYE01001431">
    <property type="protein sequence ID" value="PPQ95246.1"/>
    <property type="molecule type" value="Genomic_DNA"/>
</dbReference>
<proteinExistence type="predicted"/>
<evidence type="ECO:0000313" key="2">
    <source>
        <dbReference type="EMBL" id="PPQ95246.1"/>
    </source>
</evidence>
<dbReference type="AlphaFoldDB" id="A0A409XWX6"/>
<sequence>MADFGGSHSPNGTPGLPHFPTPSHELEGEHQRGFGSTAPEFPTRAPDFPSPPPYAPPQPPPPASGHRLPLTTTSAFPSEEQTGRPAFYDADGRSPIFIGSALLERSVHPCKIGPHLQSFVSVPYGGGEHVHTGRYDLLPFRPDLMEWVPTSHGRIPPGRRPVEGGYEEDGSRLYHAVGIVNGVPVPGKCGEHLRGCRVAFGGVEHSIDEKYDIL</sequence>
<comment type="caution">
    <text evidence="2">The sequence shown here is derived from an EMBL/GenBank/DDBJ whole genome shotgun (WGS) entry which is preliminary data.</text>
</comment>
<feature type="region of interest" description="Disordered" evidence="1">
    <location>
        <begin position="1"/>
        <end position="88"/>
    </location>
</feature>
<dbReference type="OrthoDB" id="2142040at2759"/>
<dbReference type="PANTHER" id="PTHR31649:SF1">
    <property type="entry name" value="FARNESOIC ACID O-METHYL TRANSFERASE DOMAIN-CONTAINING PROTEIN"/>
    <property type="match status" value="1"/>
</dbReference>
<dbReference type="Proteomes" id="UP000284706">
    <property type="component" value="Unassembled WGS sequence"/>
</dbReference>
<dbReference type="Pfam" id="PF11901">
    <property type="entry name" value="DM9"/>
    <property type="match status" value="1"/>
</dbReference>
<organism evidence="2 3">
    <name type="scientific">Gymnopilus dilepis</name>
    <dbReference type="NCBI Taxonomy" id="231916"/>
    <lineage>
        <taxon>Eukaryota</taxon>
        <taxon>Fungi</taxon>
        <taxon>Dikarya</taxon>
        <taxon>Basidiomycota</taxon>
        <taxon>Agaricomycotina</taxon>
        <taxon>Agaricomycetes</taxon>
        <taxon>Agaricomycetidae</taxon>
        <taxon>Agaricales</taxon>
        <taxon>Agaricineae</taxon>
        <taxon>Hymenogastraceae</taxon>
        <taxon>Gymnopilus</taxon>
    </lineage>
</organism>
<name>A0A409XWX6_9AGAR</name>
<gene>
    <name evidence="2" type="ORF">CVT26_014937</name>
</gene>
<keyword evidence="3" id="KW-1185">Reference proteome</keyword>
<reference evidence="2 3" key="1">
    <citation type="journal article" date="2018" name="Evol. Lett.">
        <title>Horizontal gene cluster transfer increased hallucinogenic mushroom diversity.</title>
        <authorList>
            <person name="Reynolds H.T."/>
            <person name="Vijayakumar V."/>
            <person name="Gluck-Thaler E."/>
            <person name="Korotkin H.B."/>
            <person name="Matheny P.B."/>
            <person name="Slot J.C."/>
        </authorList>
    </citation>
    <scope>NUCLEOTIDE SEQUENCE [LARGE SCALE GENOMIC DNA]</scope>
    <source>
        <strain evidence="2 3">SRW20</strain>
    </source>
</reference>